<dbReference type="AlphaFoldDB" id="A0A937X3A5"/>
<dbReference type="PROSITE" id="PS51273">
    <property type="entry name" value="GATASE_TYPE_1"/>
    <property type="match status" value="1"/>
</dbReference>
<evidence type="ECO:0000313" key="3">
    <source>
        <dbReference type="Proteomes" id="UP000703893"/>
    </source>
</evidence>
<feature type="domain" description="Glutamine amidotransferase" evidence="1">
    <location>
        <begin position="1"/>
        <end position="21"/>
    </location>
</feature>
<dbReference type="EC" id="4.1.3.27" evidence="2"/>
<sequence>VQFHPESIMTSEGHRLLENFLRGNSLAAAA</sequence>
<comment type="caution">
    <text evidence="2">The sequence shown here is derived from an EMBL/GenBank/DDBJ whole genome shotgun (WGS) entry which is preliminary data.</text>
</comment>
<dbReference type="InterPro" id="IPR017926">
    <property type="entry name" value="GATASE"/>
</dbReference>
<dbReference type="Pfam" id="PF00117">
    <property type="entry name" value="GATase"/>
    <property type="match status" value="1"/>
</dbReference>
<dbReference type="GO" id="GO:0004049">
    <property type="term" value="F:anthranilate synthase activity"/>
    <property type="evidence" value="ECO:0007669"/>
    <property type="project" value="UniProtKB-EC"/>
</dbReference>
<protein>
    <submittedName>
        <fullName evidence="2">Anthranilate/aminodeoxychorismate synthase component II</fullName>
        <ecNumber evidence="2">4.1.3.27</ecNumber>
    </submittedName>
</protein>
<name>A0A937X3A5_9BACT</name>
<dbReference type="SUPFAM" id="SSF52317">
    <property type="entry name" value="Class I glutamine amidotransferase-like"/>
    <property type="match status" value="1"/>
</dbReference>
<reference evidence="2 3" key="1">
    <citation type="submission" date="2019-03" db="EMBL/GenBank/DDBJ databases">
        <title>Lake Tanganyika Metagenome-Assembled Genomes (MAGs).</title>
        <authorList>
            <person name="Tran P."/>
        </authorList>
    </citation>
    <scope>NUCLEOTIDE SEQUENCE [LARGE SCALE GENOMIC DNA]</scope>
    <source>
        <strain evidence="2">K_DeepCast_65m_m2_236</strain>
    </source>
</reference>
<evidence type="ECO:0000259" key="1">
    <source>
        <dbReference type="Pfam" id="PF00117"/>
    </source>
</evidence>
<dbReference type="Proteomes" id="UP000703893">
    <property type="component" value="Unassembled WGS sequence"/>
</dbReference>
<dbReference type="InterPro" id="IPR029062">
    <property type="entry name" value="Class_I_gatase-like"/>
</dbReference>
<gene>
    <name evidence="2" type="ORF">FJZ00_08910</name>
</gene>
<feature type="non-terminal residue" evidence="2">
    <location>
        <position position="1"/>
    </location>
</feature>
<accession>A0A937X3A5</accession>
<proteinExistence type="predicted"/>
<keyword evidence="2" id="KW-0456">Lyase</keyword>
<dbReference type="EMBL" id="VGJX01000507">
    <property type="protein sequence ID" value="MBM3275261.1"/>
    <property type="molecule type" value="Genomic_DNA"/>
</dbReference>
<organism evidence="2 3">
    <name type="scientific">Candidatus Tanganyikabacteria bacterium</name>
    <dbReference type="NCBI Taxonomy" id="2961651"/>
    <lineage>
        <taxon>Bacteria</taxon>
        <taxon>Bacillati</taxon>
        <taxon>Candidatus Sericytochromatia</taxon>
        <taxon>Candidatus Tanganyikabacteria</taxon>
    </lineage>
</organism>
<dbReference type="Gene3D" id="3.40.50.880">
    <property type="match status" value="1"/>
</dbReference>
<evidence type="ECO:0000313" key="2">
    <source>
        <dbReference type="EMBL" id="MBM3275261.1"/>
    </source>
</evidence>